<keyword evidence="8" id="KW-0061">Asparagine biosynthesis</keyword>
<feature type="site" description="Important for beta-aspartyl-AMP intermediate formation" evidence="10">
    <location>
        <position position="371"/>
    </location>
</feature>
<dbReference type="Pfam" id="PF13522">
    <property type="entry name" value="GATase_6"/>
    <property type="match status" value="1"/>
</dbReference>
<evidence type="ECO:0000256" key="4">
    <source>
        <dbReference type="ARBA" id="ARBA00022741"/>
    </source>
</evidence>
<keyword evidence="6 8" id="KW-0315">Glutamine amidotransferase</keyword>
<dbReference type="InterPro" id="IPR017932">
    <property type="entry name" value="GATase_2_dom"/>
</dbReference>
<reference evidence="13" key="1">
    <citation type="submission" date="2020-07" db="EMBL/GenBank/DDBJ databases">
        <title>Huge and variable diversity of episymbiotic CPR bacteria and DPANN archaea in groundwater ecosystems.</title>
        <authorList>
            <person name="He C.Y."/>
            <person name="Keren R."/>
            <person name="Whittaker M."/>
            <person name="Farag I.F."/>
            <person name="Doudna J."/>
            <person name="Cate J.H.D."/>
            <person name="Banfield J.F."/>
        </authorList>
    </citation>
    <scope>NUCLEOTIDE SEQUENCE</scope>
    <source>
        <strain evidence="13">NC_groundwater_717_Ag_S-0.2um_59_8</strain>
    </source>
</reference>
<evidence type="ECO:0000256" key="8">
    <source>
        <dbReference type="PIRSR" id="PIRSR001589-1"/>
    </source>
</evidence>
<dbReference type="InterPro" id="IPR001962">
    <property type="entry name" value="Asn_synthase"/>
</dbReference>
<comment type="similarity">
    <text evidence="2">Belongs to the asparagine synthetase family.</text>
</comment>
<feature type="binding site" evidence="9">
    <location>
        <position position="100"/>
    </location>
    <ligand>
        <name>L-glutamine</name>
        <dbReference type="ChEBI" id="CHEBI:58359"/>
    </ligand>
</feature>
<evidence type="ECO:0000256" key="7">
    <source>
        <dbReference type="ARBA" id="ARBA00048741"/>
    </source>
</evidence>
<feature type="active site" description="For GATase activity" evidence="8">
    <location>
        <position position="2"/>
    </location>
</feature>
<keyword evidence="13" id="KW-0436">Ligase</keyword>
<dbReference type="InterPro" id="IPR033738">
    <property type="entry name" value="AsnB_N"/>
</dbReference>
<sequence>MCGILGWVGVGGEPEAVKNSARPALEALRRRGPDGSRLEAGPGWLLGHTRLAILDLTERASQPMTDGEGHWLVYNGEVYNFEELRRELEARGARFQSTGDAEVVLYAMREWGVACLGRLRGMFAFGWLDAGRRELILARDRYGVKPLAYEHGKDDFRFASDLFALRALPGGSREIDSESAYLYLGLGYVPNPRSILKRVRKVRPGHYLRVRWSEEGFDVQEYAYWSMSEVAAASEPGRESRTDLLERYEELVGEAVRYRLISDVPVGSLLSGGIDSTLVTAFSRQQPGAEVPSFTMGFEDPRADEAPFAREVAKHLGGKHTEFRIREEEVLKIWDGLWGVYDEPFADSSALPMVALCRLVAPHVKVGLTGDGGDEAFCGYPWHRALGRLNGSRQVPGPVRRLIATMTATVLPSFRYKALVFSQVDRVAQWSALRTGLSEDTARLLPVEHADERAPLSEYFRQGAQGLKAVTDPLDWACRMDLLTYLPDDLMVKADRASMSVGLELREPLLDHDLTTWCLRLPVTFRYDQSAHRGKVFPRDLLERRVPKDLWERPKQGSATPFIDSSGESLPRCGCL</sequence>
<dbReference type="NCBIfam" id="TIGR01536">
    <property type="entry name" value="asn_synth_AEB"/>
    <property type="match status" value="1"/>
</dbReference>
<evidence type="ECO:0000313" key="14">
    <source>
        <dbReference type="Proteomes" id="UP000741360"/>
    </source>
</evidence>
<evidence type="ECO:0000256" key="5">
    <source>
        <dbReference type="ARBA" id="ARBA00022840"/>
    </source>
</evidence>
<feature type="binding site" evidence="9">
    <location>
        <position position="269"/>
    </location>
    <ligand>
        <name>ATP</name>
        <dbReference type="ChEBI" id="CHEBI:30616"/>
    </ligand>
</feature>
<evidence type="ECO:0000256" key="10">
    <source>
        <dbReference type="PIRSR" id="PIRSR001589-3"/>
    </source>
</evidence>
<dbReference type="PIRSF" id="PIRSF001589">
    <property type="entry name" value="Asn_synthetase_glu-h"/>
    <property type="match status" value="1"/>
</dbReference>
<dbReference type="Proteomes" id="UP000741360">
    <property type="component" value="Unassembled WGS sequence"/>
</dbReference>
<accession>A0A932GQ38</accession>
<dbReference type="InterPro" id="IPR051786">
    <property type="entry name" value="ASN_synthetase/amidase"/>
</dbReference>
<comment type="catalytic activity">
    <reaction evidence="7">
        <text>L-aspartate + L-glutamine + ATP + H2O = L-asparagine + L-glutamate + AMP + diphosphate + H(+)</text>
        <dbReference type="Rhea" id="RHEA:12228"/>
        <dbReference type="ChEBI" id="CHEBI:15377"/>
        <dbReference type="ChEBI" id="CHEBI:15378"/>
        <dbReference type="ChEBI" id="CHEBI:29985"/>
        <dbReference type="ChEBI" id="CHEBI:29991"/>
        <dbReference type="ChEBI" id="CHEBI:30616"/>
        <dbReference type="ChEBI" id="CHEBI:33019"/>
        <dbReference type="ChEBI" id="CHEBI:58048"/>
        <dbReference type="ChEBI" id="CHEBI:58359"/>
        <dbReference type="ChEBI" id="CHEBI:456215"/>
        <dbReference type="EC" id="6.3.5.4"/>
    </reaction>
</comment>
<dbReference type="Pfam" id="PF00733">
    <property type="entry name" value="Asn_synthase"/>
    <property type="match status" value="1"/>
</dbReference>
<feature type="region of interest" description="Disordered" evidence="11">
    <location>
        <begin position="554"/>
        <end position="576"/>
    </location>
</feature>
<keyword evidence="8" id="KW-0028">Amino-acid biosynthesis</keyword>
<keyword evidence="4 9" id="KW-0547">Nucleotide-binding</keyword>
<dbReference type="InterPro" id="IPR029055">
    <property type="entry name" value="Ntn_hydrolases_N"/>
</dbReference>
<dbReference type="Gene3D" id="3.60.20.10">
    <property type="entry name" value="Glutamine Phosphoribosylpyrophosphate, subunit 1, domain 1"/>
    <property type="match status" value="1"/>
</dbReference>
<dbReference type="AlphaFoldDB" id="A0A932GQ38"/>
<evidence type="ECO:0000256" key="1">
    <source>
        <dbReference type="ARBA" id="ARBA00005187"/>
    </source>
</evidence>
<dbReference type="EC" id="6.3.5.4" evidence="3"/>
<dbReference type="PANTHER" id="PTHR43284:SF1">
    <property type="entry name" value="ASPARAGINE SYNTHETASE"/>
    <property type="match status" value="1"/>
</dbReference>
<evidence type="ECO:0000256" key="3">
    <source>
        <dbReference type="ARBA" id="ARBA00012737"/>
    </source>
</evidence>
<dbReference type="GO" id="GO:0005524">
    <property type="term" value="F:ATP binding"/>
    <property type="evidence" value="ECO:0007669"/>
    <property type="project" value="UniProtKB-KW"/>
</dbReference>
<name>A0A932GQ38_UNCTE</name>
<dbReference type="Gene3D" id="3.40.50.620">
    <property type="entry name" value="HUPs"/>
    <property type="match status" value="1"/>
</dbReference>
<dbReference type="CDD" id="cd01991">
    <property type="entry name" value="Asn_synthase_B_C"/>
    <property type="match status" value="1"/>
</dbReference>
<dbReference type="SUPFAM" id="SSF56235">
    <property type="entry name" value="N-terminal nucleophile aminohydrolases (Ntn hydrolases)"/>
    <property type="match status" value="1"/>
</dbReference>
<evidence type="ECO:0000259" key="12">
    <source>
        <dbReference type="PROSITE" id="PS51278"/>
    </source>
</evidence>
<dbReference type="CDD" id="cd00712">
    <property type="entry name" value="AsnB"/>
    <property type="match status" value="1"/>
</dbReference>
<protein>
    <recommendedName>
        <fullName evidence="3">asparagine synthase (glutamine-hydrolyzing)</fullName>
        <ecNumber evidence="3">6.3.5.4</ecNumber>
    </recommendedName>
</protein>
<dbReference type="GO" id="GO:0004066">
    <property type="term" value="F:asparagine synthase (glutamine-hydrolyzing) activity"/>
    <property type="evidence" value="ECO:0007669"/>
    <property type="project" value="UniProtKB-EC"/>
</dbReference>
<gene>
    <name evidence="13" type="primary">asnB</name>
    <name evidence="13" type="ORF">HYY65_09505</name>
</gene>
<comment type="caution">
    <text evidence="13">The sequence shown here is derived from an EMBL/GenBank/DDBJ whole genome shotgun (WGS) entry which is preliminary data.</text>
</comment>
<organism evidence="13 14">
    <name type="scientific">Tectimicrobiota bacterium</name>
    <dbReference type="NCBI Taxonomy" id="2528274"/>
    <lineage>
        <taxon>Bacteria</taxon>
        <taxon>Pseudomonadati</taxon>
        <taxon>Nitrospinota/Tectimicrobiota group</taxon>
        <taxon>Candidatus Tectimicrobiota</taxon>
    </lineage>
</organism>
<dbReference type="PROSITE" id="PS51278">
    <property type="entry name" value="GATASE_TYPE_2"/>
    <property type="match status" value="1"/>
</dbReference>
<evidence type="ECO:0000256" key="9">
    <source>
        <dbReference type="PIRSR" id="PIRSR001589-2"/>
    </source>
</evidence>
<dbReference type="GO" id="GO:0005829">
    <property type="term" value="C:cytosol"/>
    <property type="evidence" value="ECO:0007669"/>
    <property type="project" value="TreeGrafter"/>
</dbReference>
<evidence type="ECO:0000256" key="11">
    <source>
        <dbReference type="SAM" id="MobiDB-lite"/>
    </source>
</evidence>
<dbReference type="GO" id="GO:0006529">
    <property type="term" value="P:asparagine biosynthetic process"/>
    <property type="evidence" value="ECO:0007669"/>
    <property type="project" value="UniProtKB-KW"/>
</dbReference>
<proteinExistence type="inferred from homology"/>
<keyword evidence="5 9" id="KW-0067">ATP-binding</keyword>
<dbReference type="PANTHER" id="PTHR43284">
    <property type="entry name" value="ASPARAGINE SYNTHETASE (GLUTAMINE-HYDROLYZING)"/>
    <property type="match status" value="1"/>
</dbReference>
<comment type="pathway">
    <text evidence="1">Amino-acid biosynthesis; L-asparagine biosynthesis; L-asparagine from L-aspartate (L-Gln route): step 1/1.</text>
</comment>
<evidence type="ECO:0000313" key="13">
    <source>
        <dbReference type="EMBL" id="MBI3015276.1"/>
    </source>
</evidence>
<evidence type="ECO:0000256" key="2">
    <source>
        <dbReference type="ARBA" id="ARBA00005752"/>
    </source>
</evidence>
<feature type="domain" description="Glutamine amidotransferase type-2" evidence="12">
    <location>
        <begin position="2"/>
        <end position="213"/>
    </location>
</feature>
<dbReference type="InterPro" id="IPR006426">
    <property type="entry name" value="Asn_synth_AEB"/>
</dbReference>
<dbReference type="SUPFAM" id="SSF52402">
    <property type="entry name" value="Adenine nucleotide alpha hydrolases-like"/>
    <property type="match status" value="1"/>
</dbReference>
<dbReference type="InterPro" id="IPR014729">
    <property type="entry name" value="Rossmann-like_a/b/a_fold"/>
</dbReference>
<evidence type="ECO:0000256" key="6">
    <source>
        <dbReference type="ARBA" id="ARBA00022962"/>
    </source>
</evidence>
<dbReference type="EMBL" id="JACPSX010000179">
    <property type="protein sequence ID" value="MBI3015276.1"/>
    <property type="molecule type" value="Genomic_DNA"/>
</dbReference>